<feature type="region of interest" description="Disordered" evidence="1">
    <location>
        <begin position="1"/>
        <end position="21"/>
    </location>
</feature>
<accession>A0A829HAM9</accession>
<reference evidence="2 3" key="1">
    <citation type="journal article" date="2013" name="PLoS ONE">
        <title>Lactobacillus paracasei comparative genomics: towards species pan-genome definition and exploitation of diversity.</title>
        <authorList>
            <person name="Smokvina T."/>
            <person name="Wels M."/>
            <person name="Polka J."/>
            <person name="Chervaux C."/>
            <person name="Brisse S."/>
            <person name="Boekhorst J."/>
            <person name="van Hylckama Vlieg J.E."/>
            <person name="Siezen R.J."/>
        </authorList>
    </citation>
    <scope>NUCLEOTIDE SEQUENCE [LARGE SCALE GENOMIC DNA]</scope>
    <source>
        <strain evidence="2 3">Lpp41</strain>
    </source>
</reference>
<feature type="non-terminal residue" evidence="2">
    <location>
        <position position="21"/>
    </location>
</feature>
<evidence type="ECO:0000256" key="1">
    <source>
        <dbReference type="SAM" id="MobiDB-lite"/>
    </source>
</evidence>
<dbReference type="AlphaFoldDB" id="A0A829HAM9"/>
<gene>
    <name evidence="2" type="ORF">Lpp41_01279</name>
</gene>
<organism evidence="2 3">
    <name type="scientific">Lacticaseibacillus paracasei subsp. paracasei Lpp41</name>
    <dbReference type="NCBI Taxonomy" id="1256208"/>
    <lineage>
        <taxon>Bacteria</taxon>
        <taxon>Bacillati</taxon>
        <taxon>Bacillota</taxon>
        <taxon>Bacilli</taxon>
        <taxon>Lactobacillales</taxon>
        <taxon>Lactobacillaceae</taxon>
        <taxon>Lacticaseibacillus</taxon>
    </lineage>
</organism>
<protein>
    <submittedName>
        <fullName evidence="2">Uncharacterized protein</fullName>
    </submittedName>
</protein>
<evidence type="ECO:0000313" key="2">
    <source>
        <dbReference type="EMBL" id="EPC75879.1"/>
    </source>
</evidence>
<sequence>MIDVNKFESMQIGLASPDKIR</sequence>
<comment type="caution">
    <text evidence="2">The sequence shown here is derived from an EMBL/GenBank/DDBJ whole genome shotgun (WGS) entry which is preliminary data.</text>
</comment>
<evidence type="ECO:0000313" key="3">
    <source>
        <dbReference type="Proteomes" id="UP000014244"/>
    </source>
</evidence>
<dbReference type="EMBL" id="ANKE01000072">
    <property type="protein sequence ID" value="EPC75879.1"/>
    <property type="molecule type" value="Genomic_DNA"/>
</dbReference>
<proteinExistence type="predicted"/>
<name>A0A829HAM9_LACPA</name>
<dbReference type="Proteomes" id="UP000014244">
    <property type="component" value="Unassembled WGS sequence"/>
</dbReference>